<dbReference type="Proteomes" id="UP000031656">
    <property type="component" value="Chromosome"/>
</dbReference>
<gene>
    <name evidence="1" type="ORF">GLS_c02350</name>
</gene>
<dbReference type="AlphaFoldDB" id="A0A067Z1D6"/>
<evidence type="ECO:0000313" key="2">
    <source>
        <dbReference type="Proteomes" id="UP000031656"/>
    </source>
</evidence>
<sequence length="74" mass="7884">MFHSGLGQLGLCTVQKVLCLSQKALALCREALSELKRCALGVLSGMVHALLKAQKKLGRIVAHIPVPSIGLRAH</sequence>
<evidence type="ECO:0000313" key="1">
    <source>
        <dbReference type="EMBL" id="AHK70158.1"/>
    </source>
</evidence>
<reference evidence="1 2" key="1">
    <citation type="journal article" date="2015" name="Appl. Microbiol. Biotechnol.">
        <title>The consequence of an additional NADH dehydrogenase paralog on the growth of Gluconobacter oxydans DSM3504.</title>
        <authorList>
            <person name="Kostner D."/>
            <person name="Luchterhand B."/>
            <person name="Junker A."/>
            <person name="Volland S."/>
            <person name="Daniel R."/>
            <person name="Buchs J."/>
            <person name="Liebl W."/>
            <person name="Ehrenreich A."/>
        </authorList>
    </citation>
    <scope>NUCLEOTIDE SEQUENCE [LARGE SCALE GENOMIC DNA]</scope>
    <source>
        <strain evidence="1">DSM 3504</strain>
    </source>
</reference>
<proteinExistence type="predicted"/>
<name>A0A067Z1D6_GLUOY</name>
<dbReference type="EMBL" id="CP004373">
    <property type="protein sequence ID" value="AHK70158.1"/>
    <property type="molecule type" value="Genomic_DNA"/>
</dbReference>
<dbReference type="HOGENOM" id="CLU_2682613_0_0_5"/>
<accession>A0A067Z1D6</accession>
<dbReference type="KEGG" id="goy:GLS_c02350"/>
<protein>
    <submittedName>
        <fullName evidence="1">Uncharacterized protein</fullName>
    </submittedName>
</protein>
<organism evidence="1 2">
    <name type="scientific">Gluconobacter oxydans DSM 3504</name>
    <dbReference type="NCBI Taxonomy" id="1288313"/>
    <lineage>
        <taxon>Bacteria</taxon>
        <taxon>Pseudomonadati</taxon>
        <taxon>Pseudomonadota</taxon>
        <taxon>Alphaproteobacteria</taxon>
        <taxon>Acetobacterales</taxon>
        <taxon>Acetobacteraceae</taxon>
        <taxon>Gluconobacter</taxon>
    </lineage>
</organism>